<dbReference type="GO" id="GO:0016852">
    <property type="term" value="F:sirohydrochlorin cobaltochelatase activity"/>
    <property type="evidence" value="ECO:0007669"/>
    <property type="project" value="InterPro"/>
</dbReference>
<dbReference type="PIRSF" id="PIRSF033579">
    <property type="entry name" value="Anaer_Co_chel"/>
    <property type="match status" value="1"/>
</dbReference>
<accession>A0A6L5GUF4</accession>
<sequence>MGKQALLVISFGTSYHDTYHKTIEAICEDLRAAFPDSAFFLAYTSKMIIKKLKKRDGISVMTPAEAMEAIVAAGCDEVLCQTTHVINGHEFYGMLHELRPYLDRIPSIKIGRPLLSSHEDFEAVTDIVLNQIPELSPVDAAVLMGHGTEHHANAAYPAMDYYLKALGGGRIFMATVEGYPTLDDVIAHLKAQHIRRVTLMPFMVVAGDHALNDMAGDDPDSWKNRLSAEGFDVNCMVKGLGELPEVRALFAAHLQHAVDLKELK</sequence>
<dbReference type="Proteomes" id="UP000473648">
    <property type="component" value="Unassembled WGS sequence"/>
</dbReference>
<dbReference type="Pfam" id="PF06180">
    <property type="entry name" value="CbiK"/>
    <property type="match status" value="1"/>
</dbReference>
<feature type="binding site" evidence="2">
    <location>
        <position position="177"/>
    </location>
    <ligand>
        <name>Co(2+)</name>
        <dbReference type="ChEBI" id="CHEBI:48828"/>
    </ligand>
</feature>
<organism evidence="3 4">
    <name type="scientific">Candidatus Pseudoramibacter fermentans</name>
    <dbReference type="NCBI Taxonomy" id="2594427"/>
    <lineage>
        <taxon>Bacteria</taxon>
        <taxon>Bacillati</taxon>
        <taxon>Bacillota</taxon>
        <taxon>Clostridia</taxon>
        <taxon>Eubacteriales</taxon>
        <taxon>Eubacteriaceae</taxon>
        <taxon>Pseudoramibacter</taxon>
    </lineage>
</organism>
<evidence type="ECO:0000313" key="4">
    <source>
        <dbReference type="Proteomes" id="UP000473648"/>
    </source>
</evidence>
<keyword evidence="2" id="KW-0479">Metal-binding</keyword>
<name>A0A6L5GUF4_9FIRM</name>
<feature type="active site" description="Proton acceptor" evidence="1">
    <location>
        <position position="146"/>
    </location>
</feature>
<evidence type="ECO:0000313" key="3">
    <source>
        <dbReference type="EMBL" id="MQM73430.1"/>
    </source>
</evidence>
<dbReference type="InterPro" id="IPR010388">
    <property type="entry name" value="Anaerobic_Co-chelatase"/>
</dbReference>
<reference evidence="3" key="1">
    <citation type="journal article" date="2020" name="Appl. Environ. Microbiol.">
        <title>Medium-Chain Fatty Acid Synthesis by 'Candidatus Weimeria bifida' gen. nov., sp. nov., and 'Candidatus Pseudoramibacter fermentans' sp. nov.</title>
        <authorList>
            <person name="Scarborough M.J."/>
            <person name="Myers K.S."/>
            <person name="Donohue T.J."/>
            <person name="Noguera D.R."/>
        </authorList>
    </citation>
    <scope>NUCLEOTIDE SEQUENCE</scope>
    <source>
        <strain evidence="3">EUB1.1</strain>
    </source>
</reference>
<evidence type="ECO:0000256" key="2">
    <source>
        <dbReference type="PIRSR" id="PIRSR033579-3"/>
    </source>
</evidence>
<protein>
    <submittedName>
        <fullName evidence="3">Sirohydrochlorin cobaltochelatase</fullName>
    </submittedName>
</protein>
<dbReference type="SUPFAM" id="SSF53800">
    <property type="entry name" value="Chelatase"/>
    <property type="match status" value="1"/>
</dbReference>
<feature type="binding site" evidence="2">
    <location>
        <position position="146"/>
    </location>
    <ligand>
        <name>Co(2+)</name>
        <dbReference type="ChEBI" id="CHEBI:48828"/>
    </ligand>
</feature>
<dbReference type="CDD" id="cd03413">
    <property type="entry name" value="CbiK_C"/>
    <property type="match status" value="1"/>
</dbReference>
<dbReference type="EMBL" id="VOGB01000005">
    <property type="protein sequence ID" value="MQM73430.1"/>
    <property type="molecule type" value="Genomic_DNA"/>
</dbReference>
<dbReference type="GO" id="GO:0019251">
    <property type="term" value="P:anaerobic cobalamin biosynthetic process"/>
    <property type="evidence" value="ECO:0007669"/>
    <property type="project" value="InterPro"/>
</dbReference>
<feature type="binding site" evidence="2">
    <location>
        <position position="209"/>
    </location>
    <ligand>
        <name>Co(2+)</name>
        <dbReference type="ChEBI" id="CHEBI:48828"/>
    </ligand>
</feature>
<dbReference type="GO" id="GO:0046872">
    <property type="term" value="F:metal ion binding"/>
    <property type="evidence" value="ECO:0007669"/>
    <property type="project" value="UniProtKB-KW"/>
</dbReference>
<gene>
    <name evidence="3" type="ORF">FRC53_08480</name>
</gene>
<keyword evidence="2" id="KW-0170">Cobalt</keyword>
<keyword evidence="4" id="KW-1185">Reference proteome</keyword>
<comment type="caution">
    <text evidence="3">The sequence shown here is derived from an EMBL/GenBank/DDBJ whole genome shotgun (WGS) entry which is preliminary data.</text>
</comment>
<dbReference type="AlphaFoldDB" id="A0A6L5GUF4"/>
<evidence type="ECO:0000256" key="1">
    <source>
        <dbReference type="PIRSR" id="PIRSR033579-1"/>
    </source>
</evidence>
<dbReference type="Gene3D" id="3.40.50.1400">
    <property type="match status" value="2"/>
</dbReference>
<proteinExistence type="predicted"/>